<evidence type="ECO:0000256" key="5">
    <source>
        <dbReference type="ARBA" id="ARBA00022695"/>
    </source>
</evidence>
<evidence type="ECO:0000256" key="1">
    <source>
        <dbReference type="ARBA" id="ARBA00001946"/>
    </source>
</evidence>
<name>A0A382AC66_9ZZZZ</name>
<dbReference type="Gene3D" id="3.90.550.10">
    <property type="entry name" value="Spore Coat Polysaccharide Biosynthesis Protein SpsA, Chain A"/>
    <property type="match status" value="1"/>
</dbReference>
<keyword evidence="5" id="KW-0548">Nucleotidyltransferase</keyword>
<dbReference type="InterPro" id="IPR029044">
    <property type="entry name" value="Nucleotide-diphossugar_trans"/>
</dbReference>
<dbReference type="SUPFAM" id="SSF53448">
    <property type="entry name" value="Nucleotide-diphospho-sugar transferases"/>
    <property type="match status" value="1"/>
</dbReference>
<dbReference type="EMBL" id="UINC01024615">
    <property type="protein sequence ID" value="SVA98597.1"/>
    <property type="molecule type" value="Genomic_DNA"/>
</dbReference>
<gene>
    <name evidence="10" type="ORF">METZ01_LOCUS151451</name>
</gene>
<proteinExistence type="inferred from homology"/>
<dbReference type="EC" id="2.7.7.24" evidence="3"/>
<evidence type="ECO:0000256" key="3">
    <source>
        <dbReference type="ARBA" id="ARBA00012461"/>
    </source>
</evidence>
<dbReference type="Pfam" id="PF00483">
    <property type="entry name" value="NTP_transferase"/>
    <property type="match status" value="1"/>
</dbReference>
<feature type="domain" description="Nucleotidyl transferase" evidence="9">
    <location>
        <begin position="23"/>
        <end position="256"/>
    </location>
</feature>
<organism evidence="10">
    <name type="scientific">marine metagenome</name>
    <dbReference type="NCBI Taxonomy" id="408172"/>
    <lineage>
        <taxon>unclassified sequences</taxon>
        <taxon>metagenomes</taxon>
        <taxon>ecological metagenomes</taxon>
    </lineage>
</organism>
<dbReference type="GO" id="GO:0008879">
    <property type="term" value="F:glucose-1-phosphate thymidylyltransferase activity"/>
    <property type="evidence" value="ECO:0007669"/>
    <property type="project" value="UniProtKB-EC"/>
</dbReference>
<evidence type="ECO:0000256" key="8">
    <source>
        <dbReference type="ARBA" id="ARBA00049336"/>
    </source>
</evidence>
<evidence type="ECO:0000256" key="6">
    <source>
        <dbReference type="ARBA" id="ARBA00022723"/>
    </source>
</evidence>
<dbReference type="InterPro" id="IPR005907">
    <property type="entry name" value="G1P_thy_trans_s"/>
</dbReference>
<keyword evidence="4" id="KW-0808">Transferase</keyword>
<reference evidence="10" key="1">
    <citation type="submission" date="2018-05" db="EMBL/GenBank/DDBJ databases">
        <authorList>
            <person name="Lanie J.A."/>
            <person name="Ng W.-L."/>
            <person name="Kazmierczak K.M."/>
            <person name="Andrzejewski T.M."/>
            <person name="Davidsen T.M."/>
            <person name="Wayne K.J."/>
            <person name="Tettelin H."/>
            <person name="Glass J.I."/>
            <person name="Rusch D."/>
            <person name="Podicherti R."/>
            <person name="Tsui H.-C.T."/>
            <person name="Winkler M.E."/>
        </authorList>
    </citation>
    <scope>NUCLEOTIDE SEQUENCE</scope>
</reference>
<comment type="similarity">
    <text evidence="2">Belongs to the glucose-1-phosphate thymidylyltransferase family.</text>
</comment>
<keyword evidence="7" id="KW-0460">Magnesium</keyword>
<sequence length="268" mass="29703">MGANQQSENPLVRRQGRDCMEVKGVLLAGGSGSRLFPLTEHTNKALLTLNGCPIIDFAMDTFRRSGIKEIVIIGNRFIENIAEHVGEGAPNEVIHYVEEHEPEGVVNAVRLARPFVEGDRMMLYFSDNITNWDFTADVQLFSKDDIAPPGAVILLRRVDNPSEFGVCAFSSEGDLIDIVEKPAEPPSDMAVGGIYLYDELFWEFLDLKSSEKSEDITISDLNRVYLSKSNVHIRDVGDMTWIDCGTPEGLRTGSRLVKDGIISVVNRG</sequence>
<evidence type="ECO:0000256" key="2">
    <source>
        <dbReference type="ARBA" id="ARBA00010480"/>
    </source>
</evidence>
<protein>
    <recommendedName>
        <fullName evidence="3">glucose-1-phosphate thymidylyltransferase</fullName>
        <ecNumber evidence="3">2.7.7.24</ecNumber>
    </recommendedName>
</protein>
<accession>A0A382AC66</accession>
<evidence type="ECO:0000256" key="7">
    <source>
        <dbReference type="ARBA" id="ARBA00022842"/>
    </source>
</evidence>
<evidence type="ECO:0000256" key="4">
    <source>
        <dbReference type="ARBA" id="ARBA00022679"/>
    </source>
</evidence>
<comment type="catalytic activity">
    <reaction evidence="8">
        <text>dTTP + alpha-D-glucose 1-phosphate + H(+) = dTDP-alpha-D-glucose + diphosphate</text>
        <dbReference type="Rhea" id="RHEA:15225"/>
        <dbReference type="ChEBI" id="CHEBI:15378"/>
        <dbReference type="ChEBI" id="CHEBI:33019"/>
        <dbReference type="ChEBI" id="CHEBI:37568"/>
        <dbReference type="ChEBI" id="CHEBI:57477"/>
        <dbReference type="ChEBI" id="CHEBI:58601"/>
        <dbReference type="EC" id="2.7.7.24"/>
    </reaction>
</comment>
<dbReference type="AlphaFoldDB" id="A0A382AC66"/>
<dbReference type="InterPro" id="IPR005835">
    <property type="entry name" value="NTP_transferase_dom"/>
</dbReference>
<dbReference type="PANTHER" id="PTHR43532:SF1">
    <property type="entry name" value="GLUCOSE-1-PHOSPHATE THYMIDYLYLTRANSFERASE 1"/>
    <property type="match status" value="1"/>
</dbReference>
<comment type="cofactor">
    <cofactor evidence="1">
        <name>Mg(2+)</name>
        <dbReference type="ChEBI" id="CHEBI:18420"/>
    </cofactor>
</comment>
<evidence type="ECO:0000259" key="9">
    <source>
        <dbReference type="Pfam" id="PF00483"/>
    </source>
</evidence>
<keyword evidence="6" id="KW-0479">Metal-binding</keyword>
<dbReference type="GO" id="GO:0046872">
    <property type="term" value="F:metal ion binding"/>
    <property type="evidence" value="ECO:0007669"/>
    <property type="project" value="UniProtKB-KW"/>
</dbReference>
<evidence type="ECO:0000313" key="10">
    <source>
        <dbReference type="EMBL" id="SVA98597.1"/>
    </source>
</evidence>
<dbReference type="PANTHER" id="PTHR43532">
    <property type="entry name" value="GLUCOSE-1-PHOSPHATE THYMIDYLYLTRANSFERASE"/>
    <property type="match status" value="1"/>
</dbReference>